<accession>A0AAF5CTF1</accession>
<dbReference type="GO" id="GO:0005524">
    <property type="term" value="F:ATP binding"/>
    <property type="evidence" value="ECO:0007669"/>
    <property type="project" value="InterPro"/>
</dbReference>
<dbReference type="GO" id="GO:0042760">
    <property type="term" value="P:very long-chain fatty acid catabolic process"/>
    <property type="evidence" value="ECO:0007669"/>
    <property type="project" value="TreeGrafter"/>
</dbReference>
<dbReference type="GO" id="GO:0016887">
    <property type="term" value="F:ATP hydrolysis activity"/>
    <property type="evidence" value="ECO:0007669"/>
    <property type="project" value="InterPro"/>
</dbReference>
<dbReference type="SUPFAM" id="SSF90123">
    <property type="entry name" value="ABC transporter transmembrane region"/>
    <property type="match status" value="1"/>
</dbReference>
<dbReference type="PANTHER" id="PTHR11384:SF65">
    <property type="entry name" value="ABC TRANSPORTER DOMAIN-CONTAINING PROTEIN"/>
    <property type="match status" value="1"/>
</dbReference>
<dbReference type="AlphaFoldDB" id="A0AAF5CTF1"/>
<evidence type="ECO:0000313" key="9">
    <source>
        <dbReference type="WBParaSite" id="TCONS_00001451.p1"/>
    </source>
</evidence>
<evidence type="ECO:0000256" key="1">
    <source>
        <dbReference type="ARBA" id="ARBA00008575"/>
    </source>
</evidence>
<evidence type="ECO:0000259" key="7">
    <source>
        <dbReference type="PROSITE" id="PS50893"/>
    </source>
</evidence>
<dbReference type="GO" id="GO:0140359">
    <property type="term" value="F:ABC-type transporter activity"/>
    <property type="evidence" value="ECO:0007669"/>
    <property type="project" value="InterPro"/>
</dbReference>
<dbReference type="InterPro" id="IPR003439">
    <property type="entry name" value="ABC_transporter-like_ATP-bd"/>
</dbReference>
<dbReference type="Pfam" id="PF06472">
    <property type="entry name" value="ABC_membrane_2"/>
    <property type="match status" value="1"/>
</dbReference>
<keyword evidence="3 6" id="KW-0812">Transmembrane</keyword>
<dbReference type="Proteomes" id="UP000035681">
    <property type="component" value="Unplaced"/>
</dbReference>
<dbReference type="GO" id="GO:0015910">
    <property type="term" value="P:long-chain fatty acid import into peroxisome"/>
    <property type="evidence" value="ECO:0007669"/>
    <property type="project" value="TreeGrafter"/>
</dbReference>
<dbReference type="InterPro" id="IPR027417">
    <property type="entry name" value="P-loop_NTPase"/>
</dbReference>
<evidence type="ECO:0000256" key="6">
    <source>
        <dbReference type="SAM" id="Phobius"/>
    </source>
</evidence>
<dbReference type="GO" id="GO:0005778">
    <property type="term" value="C:peroxisomal membrane"/>
    <property type="evidence" value="ECO:0007669"/>
    <property type="project" value="TreeGrafter"/>
</dbReference>
<dbReference type="GO" id="GO:0006635">
    <property type="term" value="P:fatty acid beta-oxidation"/>
    <property type="evidence" value="ECO:0007669"/>
    <property type="project" value="TreeGrafter"/>
</dbReference>
<dbReference type="SUPFAM" id="SSF52540">
    <property type="entry name" value="P-loop containing nucleoside triphosphate hydrolases"/>
    <property type="match status" value="1"/>
</dbReference>
<dbReference type="GO" id="GO:0005324">
    <property type="term" value="F:long-chain fatty acid transmembrane transporter activity"/>
    <property type="evidence" value="ECO:0007669"/>
    <property type="project" value="TreeGrafter"/>
</dbReference>
<reference evidence="9" key="1">
    <citation type="submission" date="2024-02" db="UniProtKB">
        <authorList>
            <consortium name="WormBaseParasite"/>
        </authorList>
    </citation>
    <scope>IDENTIFICATION</scope>
</reference>
<evidence type="ECO:0000256" key="2">
    <source>
        <dbReference type="ARBA" id="ARBA00022448"/>
    </source>
</evidence>
<name>A0AAF5CTF1_STRER</name>
<organism evidence="8 9">
    <name type="scientific">Strongyloides stercoralis</name>
    <name type="common">Threadworm</name>
    <dbReference type="NCBI Taxonomy" id="6248"/>
    <lineage>
        <taxon>Eukaryota</taxon>
        <taxon>Metazoa</taxon>
        <taxon>Ecdysozoa</taxon>
        <taxon>Nematoda</taxon>
        <taxon>Chromadorea</taxon>
        <taxon>Rhabditida</taxon>
        <taxon>Tylenchina</taxon>
        <taxon>Panagrolaimomorpha</taxon>
        <taxon>Strongyloidoidea</taxon>
        <taxon>Strongyloididae</taxon>
        <taxon>Strongyloides</taxon>
    </lineage>
</organism>
<dbReference type="Pfam" id="PF00005">
    <property type="entry name" value="ABC_tran"/>
    <property type="match status" value="1"/>
</dbReference>
<sequence length="648" mass="74587">MTLKTYHDLSCNFEDIRKLVVAVEEFGDEIEIQDVIQFKNLVDCVIEEILGSAHPEYFVESFENGKGTICCDEKDANKIWACLSLAGYRMGQRVSIHFNKILKPEKKKKESGEILGYYLGLVPGQCYKTLMNKDSKSFFYIFWKGSLMYIGKCALLGALTTSGWFLYIVYRSNITKILHKKYFKNNTLLKVNLNYDNNIDNPDQRITQDVDKMCNQLANSIMPAALICPLVIGYYTYKTYETAGFYGIGAIYLYFILGTIVNRFIVSPLAKWTGRVEKYEGDLRYKHTTIKNNCEQINFYKAQSFENEASDDFLYKLLKHHYYLSWWRFPNSFWQNFFNYYGGFMSYAIQYIPVFVMNSFDDLKPSDFAQVIANNAFIYIYLINSFTRLTDTAYIAGQMAGVLQRVSQLLKYMEEINEEGAICNTTNDTSIDDALIINNLVISKPQGGILINKLNINLKDSDSLLIFGNSGVGKTSLLRVIANIWSYDSGEVICKYSDSELAIIPQKPYFPTGKLTLMQQLIFPKKLLDINISITDFESKVLDLLSMLKLNDLFKRIGSLFIQPQFEYVDLTPGELQRLSIIRGLLRDPKILLLDESTSSISEEMEEILYEYLLKNSITLISIGHRKSLSKWHNHTLTLCYDGSYIYT</sequence>
<dbReference type="PANTHER" id="PTHR11384">
    <property type="entry name" value="ATP-BINDING CASSETTE, SUB-FAMILY D MEMBER"/>
    <property type="match status" value="1"/>
</dbReference>
<dbReference type="WBParaSite" id="TCONS_00001451.p1">
    <property type="protein sequence ID" value="TCONS_00001451.p1"/>
    <property type="gene ID" value="XLOC_001334"/>
</dbReference>
<keyword evidence="2" id="KW-0813">Transport</keyword>
<dbReference type="InterPro" id="IPR050835">
    <property type="entry name" value="ABC_transporter_sub-D"/>
</dbReference>
<keyword evidence="4 6" id="KW-1133">Transmembrane helix</keyword>
<evidence type="ECO:0000256" key="3">
    <source>
        <dbReference type="ARBA" id="ARBA00022692"/>
    </source>
</evidence>
<feature type="transmembrane region" description="Helical" evidence="6">
    <location>
        <begin position="217"/>
        <end position="237"/>
    </location>
</feature>
<dbReference type="Gene3D" id="1.20.1560.10">
    <property type="entry name" value="ABC transporter type 1, transmembrane domain"/>
    <property type="match status" value="1"/>
</dbReference>
<evidence type="ECO:0000256" key="4">
    <source>
        <dbReference type="ARBA" id="ARBA00022989"/>
    </source>
</evidence>
<dbReference type="Gene3D" id="3.40.50.300">
    <property type="entry name" value="P-loop containing nucleotide triphosphate hydrolases"/>
    <property type="match status" value="1"/>
</dbReference>
<comment type="similarity">
    <text evidence="1">Belongs to the ABC transporter superfamily. ABCD family. Peroxisomal fatty acyl CoA transporter (TC 3.A.1.203) subfamily.</text>
</comment>
<feature type="transmembrane region" description="Helical" evidence="6">
    <location>
        <begin position="243"/>
        <end position="265"/>
    </location>
</feature>
<evidence type="ECO:0000256" key="5">
    <source>
        <dbReference type="ARBA" id="ARBA00023136"/>
    </source>
</evidence>
<evidence type="ECO:0000313" key="8">
    <source>
        <dbReference type="Proteomes" id="UP000035681"/>
    </source>
</evidence>
<protein>
    <submittedName>
        <fullName evidence="9">Ribonuclease P</fullName>
    </submittedName>
</protein>
<proteinExistence type="inferred from homology"/>
<keyword evidence="5 6" id="KW-0472">Membrane</keyword>
<dbReference type="InterPro" id="IPR036640">
    <property type="entry name" value="ABC1_TM_sf"/>
</dbReference>
<feature type="transmembrane region" description="Helical" evidence="6">
    <location>
        <begin position="147"/>
        <end position="170"/>
    </location>
</feature>
<dbReference type="GO" id="GO:0007031">
    <property type="term" value="P:peroxisome organization"/>
    <property type="evidence" value="ECO:0007669"/>
    <property type="project" value="TreeGrafter"/>
</dbReference>
<keyword evidence="8" id="KW-1185">Reference proteome</keyword>
<dbReference type="InterPro" id="IPR011527">
    <property type="entry name" value="ABC1_TM_dom"/>
</dbReference>
<dbReference type="PROSITE" id="PS50893">
    <property type="entry name" value="ABC_TRANSPORTER_2"/>
    <property type="match status" value="1"/>
</dbReference>
<feature type="domain" description="ABC transporter" evidence="7">
    <location>
        <begin position="435"/>
        <end position="648"/>
    </location>
</feature>